<dbReference type="Proteomes" id="UP000187485">
    <property type="component" value="Unassembled WGS sequence"/>
</dbReference>
<gene>
    <name evidence="1" type="ORF">cpu_07340</name>
</gene>
<evidence type="ECO:0000313" key="2">
    <source>
        <dbReference type="Proteomes" id="UP000187485"/>
    </source>
</evidence>
<dbReference type="AlphaFoldDB" id="A0A1L8CTP4"/>
<evidence type="ECO:0000313" key="1">
    <source>
        <dbReference type="EMBL" id="GAV22224.1"/>
    </source>
</evidence>
<proteinExistence type="predicted"/>
<reference evidence="2" key="1">
    <citation type="submission" date="2016-12" db="EMBL/GenBank/DDBJ databases">
        <title>Draft Genome Sequences od Carboxydothermus pertinax and islandicus, Hydrogenogenic Carboxydotrophic Bacteria.</title>
        <authorList>
            <person name="Fukuyama Y."/>
            <person name="Ohmae K."/>
            <person name="Yoneda Y."/>
            <person name="Yoshida T."/>
            <person name="Sako Y."/>
        </authorList>
    </citation>
    <scope>NUCLEOTIDE SEQUENCE [LARGE SCALE GENOMIC DNA]</scope>
    <source>
        <strain evidence="2">Ug1</strain>
    </source>
</reference>
<organism evidence="1 2">
    <name type="scientific">Carboxydothermus pertinax</name>
    <dbReference type="NCBI Taxonomy" id="870242"/>
    <lineage>
        <taxon>Bacteria</taxon>
        <taxon>Bacillati</taxon>
        <taxon>Bacillota</taxon>
        <taxon>Clostridia</taxon>
        <taxon>Thermoanaerobacterales</taxon>
        <taxon>Thermoanaerobacteraceae</taxon>
        <taxon>Carboxydothermus</taxon>
    </lineage>
</organism>
<keyword evidence="2" id="KW-1185">Reference proteome</keyword>
<dbReference type="STRING" id="870242.cpu_07340"/>
<sequence length="70" mass="7998">MSKSVEILKMVSTTIAPKEFLKQIKREKKKSKVKSCLLITKNKPYGLKTIDSLLQDALKFKCDKNSLINL</sequence>
<dbReference type="EMBL" id="BDJK01000009">
    <property type="protein sequence ID" value="GAV22224.1"/>
    <property type="molecule type" value="Genomic_DNA"/>
</dbReference>
<name>A0A1L8CTP4_9THEO</name>
<comment type="caution">
    <text evidence="1">The sequence shown here is derived from an EMBL/GenBank/DDBJ whole genome shotgun (WGS) entry which is preliminary data.</text>
</comment>
<accession>A0A1L8CTP4</accession>
<protein>
    <submittedName>
        <fullName evidence="1">Uncharacterized protein</fullName>
    </submittedName>
</protein>